<evidence type="ECO:0000259" key="2">
    <source>
        <dbReference type="Pfam" id="PF16896"/>
    </source>
</evidence>
<dbReference type="RefSeq" id="WP_087643167.1">
    <property type="nucleotide sequence ID" value="NZ_FCON02000006.1"/>
</dbReference>
<sequence length="276" mass="30165">MNEKIALFGAGGKMGVRLSSNLLKSDYRVAHVEPGAAGQKRLKDELGIECVSADAALDGADVVILAVPDTLIGKLSHEISPKLKPGTMVMTLDAAAPFAGHLPDRKDLTYFVAHPCHPLIFNDEADSNARRDFFGGAYAKQSITSALMQGPDEAFDLGEAVAKVIYQPILRSYRLTVDQMAILEPGLSETICATLLYVMREAMDETVKRGVPEQAARDFLLGHMNILGAVIFNEIPGAFSDACNKAIEFGKPRLMRDDWKKVFDRDEIAESIRRIT</sequence>
<organism evidence="3 4">
    <name type="scientific">Caballeronia choica</name>
    <dbReference type="NCBI Taxonomy" id="326476"/>
    <lineage>
        <taxon>Bacteria</taxon>
        <taxon>Pseudomonadati</taxon>
        <taxon>Pseudomonadota</taxon>
        <taxon>Betaproteobacteria</taxon>
        <taxon>Burkholderiales</taxon>
        <taxon>Burkholderiaceae</taxon>
        <taxon>Caballeronia</taxon>
    </lineage>
</organism>
<evidence type="ECO:0000259" key="1">
    <source>
        <dbReference type="Pfam" id="PF03807"/>
    </source>
</evidence>
<keyword evidence="4" id="KW-1185">Reference proteome</keyword>
<dbReference type="OrthoDB" id="1677316at2"/>
<dbReference type="Gene3D" id="3.40.50.720">
    <property type="entry name" value="NAD(P)-binding Rossmann-like Domain"/>
    <property type="match status" value="1"/>
</dbReference>
<evidence type="ECO:0000313" key="3">
    <source>
        <dbReference type="EMBL" id="SAL22665.1"/>
    </source>
</evidence>
<dbReference type="Proteomes" id="UP000054770">
    <property type="component" value="Unassembled WGS sequence"/>
</dbReference>
<gene>
    <name evidence="3" type="ORF">AWB68_00921</name>
</gene>
<dbReference type="InterPro" id="IPR031663">
    <property type="entry name" value="PGDH_C"/>
</dbReference>
<feature type="domain" description="Phosphogluconate dehydrogenase (decarboxylating) C-terminal" evidence="2">
    <location>
        <begin position="122"/>
        <end position="276"/>
    </location>
</feature>
<reference evidence="3" key="1">
    <citation type="submission" date="2016-01" db="EMBL/GenBank/DDBJ databases">
        <authorList>
            <person name="Peeters C."/>
        </authorList>
    </citation>
    <scope>NUCLEOTIDE SEQUENCE [LARGE SCALE GENOMIC DNA]</scope>
    <source>
        <strain evidence="3">LMG 22940</strain>
    </source>
</reference>
<dbReference type="AlphaFoldDB" id="A0A158FS80"/>
<accession>A0A158FS80</accession>
<dbReference type="InterPro" id="IPR028939">
    <property type="entry name" value="P5C_Rdtase_cat_N"/>
</dbReference>
<proteinExistence type="predicted"/>
<dbReference type="InterPro" id="IPR037161">
    <property type="entry name" value="Semialdehyde_DH-like_C"/>
</dbReference>
<name>A0A158FS80_9BURK</name>
<dbReference type="Pfam" id="PF03807">
    <property type="entry name" value="F420_oxidored"/>
    <property type="match status" value="1"/>
</dbReference>
<dbReference type="Gene3D" id="1.10.3640.10">
    <property type="entry name" value="Semialdehyde dehydrogenase-like, C-terminal"/>
    <property type="match status" value="1"/>
</dbReference>
<dbReference type="SUPFAM" id="SSF51735">
    <property type="entry name" value="NAD(P)-binding Rossmann-fold domains"/>
    <property type="match status" value="1"/>
</dbReference>
<feature type="domain" description="Pyrroline-5-carboxylate reductase catalytic N-terminal" evidence="1">
    <location>
        <begin position="4"/>
        <end position="89"/>
    </location>
</feature>
<protein>
    <submittedName>
        <fullName evidence="3">Prephenate dehydrogenase</fullName>
    </submittedName>
</protein>
<dbReference type="InterPro" id="IPR036291">
    <property type="entry name" value="NAD(P)-bd_dom_sf"/>
</dbReference>
<comment type="caution">
    <text evidence="3">The sequence shown here is derived from an EMBL/GenBank/DDBJ whole genome shotgun (WGS) entry which is preliminary data.</text>
</comment>
<dbReference type="Pfam" id="PF16896">
    <property type="entry name" value="PGDH_C"/>
    <property type="match status" value="1"/>
</dbReference>
<evidence type="ECO:0000313" key="4">
    <source>
        <dbReference type="Proteomes" id="UP000054770"/>
    </source>
</evidence>
<dbReference type="EMBL" id="FCON02000006">
    <property type="protein sequence ID" value="SAL22665.1"/>
    <property type="molecule type" value="Genomic_DNA"/>
</dbReference>